<reference evidence="3" key="1">
    <citation type="journal article" date="2019" name="Int. J. Syst. Evol. Microbiol.">
        <title>The Global Catalogue of Microorganisms (GCM) 10K type strain sequencing project: providing services to taxonomists for standard genome sequencing and annotation.</title>
        <authorList>
            <consortium name="The Broad Institute Genomics Platform"/>
            <consortium name="The Broad Institute Genome Sequencing Center for Infectious Disease"/>
            <person name="Wu L."/>
            <person name="Ma J."/>
        </authorList>
    </citation>
    <scope>NUCLEOTIDE SEQUENCE [LARGE SCALE GENOMIC DNA]</scope>
    <source>
        <strain evidence="3">JCM 31920</strain>
    </source>
</reference>
<gene>
    <name evidence="2" type="ORF">GCM10023091_21470</name>
</gene>
<keyword evidence="3" id="KW-1185">Reference proteome</keyword>
<protein>
    <recommendedName>
        <fullName evidence="4">Fluoride ion transporter CrcB</fullName>
    </recommendedName>
</protein>
<keyword evidence="1" id="KW-0812">Transmembrane</keyword>
<feature type="transmembrane region" description="Helical" evidence="1">
    <location>
        <begin position="6"/>
        <end position="24"/>
    </location>
</feature>
<feature type="transmembrane region" description="Helical" evidence="1">
    <location>
        <begin position="36"/>
        <end position="57"/>
    </location>
</feature>
<dbReference type="EMBL" id="BAABEY010000021">
    <property type="protein sequence ID" value="GAA4439402.1"/>
    <property type="molecule type" value="Genomic_DNA"/>
</dbReference>
<evidence type="ECO:0000313" key="2">
    <source>
        <dbReference type="EMBL" id="GAA4439402.1"/>
    </source>
</evidence>
<accession>A0ABP8LY26</accession>
<name>A0ABP8LY26_9BACT</name>
<organism evidence="2 3">
    <name type="scientific">Ravibacter arvi</name>
    <dbReference type="NCBI Taxonomy" id="2051041"/>
    <lineage>
        <taxon>Bacteria</taxon>
        <taxon>Pseudomonadati</taxon>
        <taxon>Bacteroidota</taxon>
        <taxon>Cytophagia</taxon>
        <taxon>Cytophagales</taxon>
        <taxon>Spirosomataceae</taxon>
        <taxon>Ravibacter</taxon>
    </lineage>
</organism>
<evidence type="ECO:0000313" key="3">
    <source>
        <dbReference type="Proteomes" id="UP001501508"/>
    </source>
</evidence>
<dbReference type="Proteomes" id="UP001501508">
    <property type="component" value="Unassembled WGS sequence"/>
</dbReference>
<evidence type="ECO:0008006" key="4">
    <source>
        <dbReference type="Google" id="ProtNLM"/>
    </source>
</evidence>
<evidence type="ECO:0000256" key="1">
    <source>
        <dbReference type="SAM" id="Phobius"/>
    </source>
</evidence>
<proteinExistence type="predicted"/>
<sequence length="99" mass="10667">MHEWVGILLALAGILCRLWLGKVLKRADSPIWLQTVLANAALIPTGYGLFLLASLFWNGSPTATADMGQNSSLTLSFTLSLLILGISFSSGILFNCNKK</sequence>
<keyword evidence="1" id="KW-1133">Transmembrane helix</keyword>
<feature type="transmembrane region" description="Helical" evidence="1">
    <location>
        <begin position="77"/>
        <end position="96"/>
    </location>
</feature>
<keyword evidence="1" id="KW-0472">Membrane</keyword>
<comment type="caution">
    <text evidence="2">The sequence shown here is derived from an EMBL/GenBank/DDBJ whole genome shotgun (WGS) entry which is preliminary data.</text>
</comment>